<dbReference type="HOGENOM" id="CLU_198854_5_0_9"/>
<reference evidence="1 2" key="1">
    <citation type="submission" date="2011-04" db="EMBL/GenBank/DDBJ databases">
        <authorList>
            <person name="Muzny D."/>
            <person name="Qin X."/>
            <person name="Deng J."/>
            <person name="Jiang H."/>
            <person name="Liu Y."/>
            <person name="Qu J."/>
            <person name="Song X.-Z."/>
            <person name="Zhang L."/>
            <person name="Thornton R."/>
            <person name="Coyle M."/>
            <person name="Francisco L."/>
            <person name="Jackson L."/>
            <person name="Javaid M."/>
            <person name="Korchina V."/>
            <person name="Kovar C."/>
            <person name="Mata R."/>
            <person name="Mathew T."/>
            <person name="Ngo R."/>
            <person name="Nguyen L."/>
            <person name="Nguyen N."/>
            <person name="Okwuonu G."/>
            <person name="Ongeri F."/>
            <person name="Pham C."/>
            <person name="Simmons D."/>
            <person name="Wilczek-Boney K."/>
            <person name="Hale W."/>
            <person name="Jakkamsetti A."/>
            <person name="Pham P."/>
            <person name="Ruth R."/>
            <person name="San Lucas F."/>
            <person name="Warren J."/>
            <person name="Zhang J."/>
            <person name="Zhao Z."/>
            <person name="Zhou C."/>
            <person name="Zhu D."/>
            <person name="Lee S."/>
            <person name="Bess C."/>
            <person name="Blankenburg K."/>
            <person name="Forbes L."/>
            <person name="Fu Q."/>
            <person name="Gubbala S."/>
            <person name="Hirani K."/>
            <person name="Jayaseelan J.C."/>
            <person name="Lara F."/>
            <person name="Munidasa M."/>
            <person name="Palculict T."/>
            <person name="Patil S."/>
            <person name="Pu L.-L."/>
            <person name="Saada N."/>
            <person name="Tang L."/>
            <person name="Weissenberger G."/>
            <person name="Zhu Y."/>
            <person name="Hemphill L."/>
            <person name="Shang Y."/>
            <person name="Youmans B."/>
            <person name="Ayvaz T."/>
            <person name="Ross M."/>
            <person name="Santibanez J."/>
            <person name="Aqrawi P."/>
            <person name="Gross S."/>
            <person name="Joshi V."/>
            <person name="Fowler G."/>
            <person name="Nazareth L."/>
            <person name="Reid J."/>
            <person name="Worley K."/>
            <person name="Petrosino J."/>
            <person name="Highlander S."/>
            <person name="Gibbs R."/>
        </authorList>
    </citation>
    <scope>NUCLEOTIDE SEQUENCE [LARGE SCALE GENOMIC DNA]</scope>
    <source>
        <strain evidence="1 2">2681</strain>
    </source>
</reference>
<comment type="caution">
    <text evidence="1">The sequence shown here is derived from an EMBL/GenBank/DDBJ whole genome shotgun (WGS) entry which is preliminary data.</text>
</comment>
<proteinExistence type="predicted"/>
<gene>
    <name evidence="1" type="ORF">HMPREF9372_0183</name>
</gene>
<dbReference type="Proteomes" id="UP000005316">
    <property type="component" value="Unassembled WGS sequence"/>
</dbReference>
<dbReference type="InterPro" id="IPR024419">
    <property type="entry name" value="YvrJ"/>
</dbReference>
<evidence type="ECO:0000313" key="2">
    <source>
        <dbReference type="Proteomes" id="UP000005316"/>
    </source>
</evidence>
<dbReference type="Pfam" id="PF12841">
    <property type="entry name" value="YvrJ"/>
    <property type="match status" value="1"/>
</dbReference>
<sequence length="50" mass="6159">MKREEEWTMEQWLQLIQDIGFPVFVSFYLLHRLEVKLEAIHEVLSDIKNR</sequence>
<dbReference type="STRING" id="759851.SAMN04244570_0788"/>
<organism evidence="1 2">
    <name type="scientific">Sporosarcina newyorkensis 2681</name>
    <dbReference type="NCBI Taxonomy" id="1027292"/>
    <lineage>
        <taxon>Bacteria</taxon>
        <taxon>Bacillati</taxon>
        <taxon>Bacillota</taxon>
        <taxon>Bacilli</taxon>
        <taxon>Bacillales</taxon>
        <taxon>Caryophanaceae</taxon>
        <taxon>Sporosarcina</taxon>
    </lineage>
</organism>
<evidence type="ECO:0000313" key="1">
    <source>
        <dbReference type="EMBL" id="EGQ27848.1"/>
    </source>
</evidence>
<protein>
    <recommendedName>
        <fullName evidence="3">YvrJ family protein</fullName>
    </recommendedName>
</protein>
<accession>F9DN03</accession>
<dbReference type="AlphaFoldDB" id="F9DN03"/>
<name>F9DN03_9BACL</name>
<evidence type="ECO:0008006" key="3">
    <source>
        <dbReference type="Google" id="ProtNLM"/>
    </source>
</evidence>
<dbReference type="eggNOG" id="ENOG5033A90">
    <property type="taxonomic scope" value="Bacteria"/>
</dbReference>
<dbReference type="EMBL" id="AFPZ01000008">
    <property type="protein sequence ID" value="EGQ27848.1"/>
    <property type="molecule type" value="Genomic_DNA"/>
</dbReference>